<dbReference type="RefSeq" id="WP_123208399.1">
    <property type="nucleotide sequence ID" value="NZ_JBHTHO010000002.1"/>
</dbReference>
<keyword evidence="3" id="KW-0143">Chaperone</keyword>
<dbReference type="GO" id="GO:0005524">
    <property type="term" value="F:ATP binding"/>
    <property type="evidence" value="ECO:0007669"/>
    <property type="project" value="UniProtKB-KW"/>
</dbReference>
<organism evidence="4 5">
    <name type="scientific">Slackia equolifaciens</name>
    <dbReference type="NCBI Taxonomy" id="498718"/>
    <lineage>
        <taxon>Bacteria</taxon>
        <taxon>Bacillati</taxon>
        <taxon>Actinomycetota</taxon>
        <taxon>Coriobacteriia</taxon>
        <taxon>Eggerthellales</taxon>
        <taxon>Eggerthellaceae</taxon>
        <taxon>Slackia</taxon>
    </lineage>
</organism>
<dbReference type="SUPFAM" id="SSF100920">
    <property type="entry name" value="Heat shock protein 70kD (HSP70), peptide-binding domain"/>
    <property type="match status" value="1"/>
</dbReference>
<keyword evidence="5" id="KW-1185">Reference proteome</keyword>
<dbReference type="InterPro" id="IPR013126">
    <property type="entry name" value="Hsp_70_fam"/>
</dbReference>
<dbReference type="Gene3D" id="2.60.34.10">
    <property type="entry name" value="Substrate Binding Domain Of DNAk, Chain A, domain 1"/>
    <property type="match status" value="1"/>
</dbReference>
<evidence type="ECO:0000256" key="3">
    <source>
        <dbReference type="ARBA" id="ARBA00023186"/>
    </source>
</evidence>
<sequence>MAKKKKKPQFKAPEGEFERLSEVNSVQIPLACEDGKLPLDIGIELPDGRMQALVKRGESIPFWHSEVYSTAIAYQTAVEAHFLIGNRPLAKDNKTLGRIRLRDIRWSNQGIPMIDMLVGMDAQGMLSLGSNNLDRKKDKGAVMEQSGPIDTDEVNALLADAQAHEEEDEEWRAYLKETDDARVFINELADIYVVAKKKMGFAQKYAHNKVVNRVCKALNSPVKKMDEKSIAQFREDMETLRTNLPKLHQLRASVMSWYR</sequence>
<gene>
    <name evidence="4" type="ORF">DMP06_03650</name>
</gene>
<dbReference type="EMBL" id="QIBX01000004">
    <property type="protein sequence ID" value="RNL40780.1"/>
    <property type="molecule type" value="Genomic_DNA"/>
</dbReference>
<dbReference type="InterPro" id="IPR029047">
    <property type="entry name" value="HSP70_peptide-bd_sf"/>
</dbReference>
<evidence type="ECO:0000313" key="5">
    <source>
        <dbReference type="Proteomes" id="UP000269591"/>
    </source>
</evidence>
<dbReference type="GO" id="GO:0140662">
    <property type="term" value="F:ATP-dependent protein folding chaperone"/>
    <property type="evidence" value="ECO:0007669"/>
    <property type="project" value="InterPro"/>
</dbReference>
<evidence type="ECO:0000256" key="2">
    <source>
        <dbReference type="ARBA" id="ARBA00022840"/>
    </source>
</evidence>
<accession>A0A3N0B1L9</accession>
<protein>
    <submittedName>
        <fullName evidence="4">Uncharacterized protein</fullName>
    </submittedName>
</protein>
<dbReference type="PANTHER" id="PTHR19375">
    <property type="entry name" value="HEAT SHOCK PROTEIN 70KDA"/>
    <property type="match status" value="1"/>
</dbReference>
<dbReference type="Pfam" id="PF00012">
    <property type="entry name" value="HSP70"/>
    <property type="match status" value="1"/>
</dbReference>
<evidence type="ECO:0000256" key="1">
    <source>
        <dbReference type="ARBA" id="ARBA00022741"/>
    </source>
</evidence>
<comment type="caution">
    <text evidence="4">The sequence shown here is derived from an EMBL/GenBank/DDBJ whole genome shotgun (WGS) entry which is preliminary data.</text>
</comment>
<name>A0A3N0B1L9_9ACTN</name>
<dbReference type="Proteomes" id="UP000269591">
    <property type="component" value="Unassembled WGS sequence"/>
</dbReference>
<reference evidence="5" key="1">
    <citation type="submission" date="2018-05" db="EMBL/GenBank/DDBJ databases">
        <title>Genome Sequencing of selected type strains of the family Eggerthellaceae.</title>
        <authorList>
            <person name="Danylec N."/>
            <person name="Stoll D.A."/>
            <person name="Doetsch A."/>
            <person name="Huch M."/>
        </authorList>
    </citation>
    <scope>NUCLEOTIDE SEQUENCE [LARGE SCALE GENOMIC DNA]</scope>
    <source>
        <strain evidence="5">DSM 24851</strain>
    </source>
</reference>
<proteinExistence type="predicted"/>
<keyword evidence="1" id="KW-0547">Nucleotide-binding</keyword>
<keyword evidence="2" id="KW-0067">ATP-binding</keyword>
<dbReference type="OrthoDB" id="3174789at2"/>
<dbReference type="AlphaFoldDB" id="A0A3N0B1L9"/>
<evidence type="ECO:0000313" key="4">
    <source>
        <dbReference type="EMBL" id="RNL40780.1"/>
    </source>
</evidence>